<dbReference type="Pfam" id="PF13472">
    <property type="entry name" value="Lipase_GDSL_2"/>
    <property type="match status" value="1"/>
</dbReference>
<feature type="region of interest" description="Disordered" evidence="12">
    <location>
        <begin position="68"/>
        <end position="115"/>
    </location>
</feature>
<dbReference type="InterPro" id="IPR020635">
    <property type="entry name" value="Tyr_kinase_cat_dom"/>
</dbReference>
<dbReference type="Pfam" id="PF07714">
    <property type="entry name" value="PK_Tyr_Ser-Thr"/>
    <property type="match status" value="1"/>
</dbReference>
<dbReference type="PROSITE" id="PS50002">
    <property type="entry name" value="SH3"/>
    <property type="match status" value="1"/>
</dbReference>
<dbReference type="PANTHER" id="PTHR24418">
    <property type="entry name" value="TYROSINE-PROTEIN KINASE"/>
    <property type="match status" value="1"/>
</dbReference>
<dbReference type="GO" id="GO:0004715">
    <property type="term" value="F:non-membrane spanning protein tyrosine kinase activity"/>
    <property type="evidence" value="ECO:0007669"/>
    <property type="project" value="UniProtKB-EC"/>
</dbReference>
<proteinExistence type="inferred from homology"/>
<dbReference type="Gene3D" id="3.30.505.10">
    <property type="entry name" value="SH2 domain"/>
    <property type="match status" value="1"/>
</dbReference>
<dbReference type="SUPFAM" id="SSF56112">
    <property type="entry name" value="Protein kinase-like (PK-like)"/>
    <property type="match status" value="1"/>
</dbReference>
<evidence type="ECO:0000256" key="7">
    <source>
        <dbReference type="ARBA" id="ARBA00051245"/>
    </source>
</evidence>
<keyword evidence="8" id="KW-0727">SH2 domain</keyword>
<gene>
    <name evidence="16" type="ORF">MEDL_55838</name>
</gene>
<dbReference type="SMART" id="SM00252">
    <property type="entry name" value="SH2"/>
    <property type="match status" value="1"/>
</dbReference>
<evidence type="ECO:0000256" key="3">
    <source>
        <dbReference type="ARBA" id="ARBA00022741"/>
    </source>
</evidence>
<dbReference type="EC" id="2.7.10.2" evidence="11"/>
<evidence type="ECO:0000256" key="11">
    <source>
        <dbReference type="RuleBase" id="RU362096"/>
    </source>
</evidence>
<evidence type="ECO:0000259" key="15">
    <source>
        <dbReference type="PROSITE" id="PS50011"/>
    </source>
</evidence>
<evidence type="ECO:0000256" key="4">
    <source>
        <dbReference type="ARBA" id="ARBA00022777"/>
    </source>
</evidence>
<dbReference type="GO" id="GO:0005524">
    <property type="term" value="F:ATP binding"/>
    <property type="evidence" value="ECO:0007669"/>
    <property type="project" value="UniProtKB-UniRule"/>
</dbReference>
<dbReference type="FunFam" id="1.10.510.10:FF:000052">
    <property type="entry name" value="Tyrosine-protein kinase"/>
    <property type="match status" value="1"/>
</dbReference>
<evidence type="ECO:0000256" key="9">
    <source>
        <dbReference type="PROSITE-ProRule" id="PRU00192"/>
    </source>
</evidence>
<dbReference type="InterPro" id="IPR008266">
    <property type="entry name" value="Tyr_kinase_AS"/>
</dbReference>
<dbReference type="Pfam" id="PF00018">
    <property type="entry name" value="SH3_1"/>
    <property type="match status" value="1"/>
</dbReference>
<dbReference type="InterPro" id="IPR011009">
    <property type="entry name" value="Kinase-like_dom_sf"/>
</dbReference>
<dbReference type="InterPro" id="IPR017441">
    <property type="entry name" value="Protein_kinase_ATP_BS"/>
</dbReference>
<evidence type="ECO:0000313" key="16">
    <source>
        <dbReference type="EMBL" id="CAG2243721.1"/>
    </source>
</evidence>
<keyword evidence="1 9" id="KW-0728">SH3 domain</keyword>
<evidence type="ECO:0000256" key="1">
    <source>
        <dbReference type="ARBA" id="ARBA00022443"/>
    </source>
</evidence>
<dbReference type="SUPFAM" id="SSF55550">
    <property type="entry name" value="SH2 domain"/>
    <property type="match status" value="1"/>
</dbReference>
<dbReference type="SUPFAM" id="SSF52266">
    <property type="entry name" value="SGNH hydrolase"/>
    <property type="match status" value="1"/>
</dbReference>
<evidence type="ECO:0000256" key="12">
    <source>
        <dbReference type="SAM" id="MobiDB-lite"/>
    </source>
</evidence>
<dbReference type="InterPro" id="IPR001452">
    <property type="entry name" value="SH3_domain"/>
</dbReference>
<dbReference type="InterPro" id="IPR001245">
    <property type="entry name" value="Ser-Thr/Tyr_kinase_cat_dom"/>
</dbReference>
<dbReference type="Gene3D" id="1.10.510.10">
    <property type="entry name" value="Transferase(Phosphotransferase) domain 1"/>
    <property type="match status" value="1"/>
</dbReference>
<keyword evidence="2 11" id="KW-0808">Transferase</keyword>
<comment type="catalytic activity">
    <reaction evidence="7 11">
        <text>L-tyrosyl-[protein] + ATP = O-phospho-L-tyrosyl-[protein] + ADP + H(+)</text>
        <dbReference type="Rhea" id="RHEA:10596"/>
        <dbReference type="Rhea" id="RHEA-COMP:10136"/>
        <dbReference type="Rhea" id="RHEA-COMP:20101"/>
        <dbReference type="ChEBI" id="CHEBI:15378"/>
        <dbReference type="ChEBI" id="CHEBI:30616"/>
        <dbReference type="ChEBI" id="CHEBI:46858"/>
        <dbReference type="ChEBI" id="CHEBI:61978"/>
        <dbReference type="ChEBI" id="CHEBI:456216"/>
        <dbReference type="EC" id="2.7.10.2"/>
    </reaction>
</comment>
<dbReference type="SMR" id="A0A8S3UN54"/>
<dbReference type="InterPro" id="IPR036860">
    <property type="entry name" value="SH2_dom_sf"/>
</dbReference>
<comment type="similarity">
    <text evidence="11">Belongs to the protein kinase superfamily. Tyr protein kinase family.</text>
</comment>
<comment type="caution">
    <text evidence="16">The sequence shown here is derived from an EMBL/GenBank/DDBJ whole genome shotgun (WGS) entry which is preliminary data.</text>
</comment>
<dbReference type="EMBL" id="CAJPWZ010002712">
    <property type="protein sequence ID" value="CAG2243721.1"/>
    <property type="molecule type" value="Genomic_DNA"/>
</dbReference>
<evidence type="ECO:0000256" key="6">
    <source>
        <dbReference type="ARBA" id="ARBA00023137"/>
    </source>
</evidence>
<dbReference type="InterPro" id="IPR050198">
    <property type="entry name" value="Non-receptor_tyrosine_kinases"/>
</dbReference>
<accession>A0A8S3UN54</accession>
<feature type="domain" description="Protein kinase" evidence="15">
    <location>
        <begin position="476"/>
        <end position="726"/>
    </location>
</feature>
<dbReference type="AlphaFoldDB" id="A0A8S3UN54"/>
<evidence type="ECO:0000259" key="14">
    <source>
        <dbReference type="PROSITE" id="PS50002"/>
    </source>
</evidence>
<feature type="compositionally biased region" description="Polar residues" evidence="12">
    <location>
        <begin position="103"/>
        <end position="115"/>
    </location>
</feature>
<dbReference type="PRINTS" id="PR00109">
    <property type="entry name" value="TYRKINASE"/>
</dbReference>
<protein>
    <recommendedName>
        <fullName evidence="11">Tyrosine-protein kinase</fullName>
        <ecNumber evidence="11">2.7.10.2</ecNumber>
    </recommendedName>
</protein>
<keyword evidence="3 10" id="KW-0547">Nucleotide-binding</keyword>
<keyword evidence="6 11" id="KW-0829">Tyrosine-protein kinase</keyword>
<dbReference type="InterPro" id="IPR000719">
    <property type="entry name" value="Prot_kinase_dom"/>
</dbReference>
<dbReference type="Gene3D" id="3.40.50.12700">
    <property type="match status" value="1"/>
</dbReference>
<organism evidence="16 17">
    <name type="scientific">Mytilus edulis</name>
    <name type="common">Blue mussel</name>
    <dbReference type="NCBI Taxonomy" id="6550"/>
    <lineage>
        <taxon>Eukaryota</taxon>
        <taxon>Metazoa</taxon>
        <taxon>Spiralia</taxon>
        <taxon>Lophotrochozoa</taxon>
        <taxon>Mollusca</taxon>
        <taxon>Bivalvia</taxon>
        <taxon>Autobranchia</taxon>
        <taxon>Pteriomorphia</taxon>
        <taxon>Mytilida</taxon>
        <taxon>Mytiloidea</taxon>
        <taxon>Mytilidae</taxon>
        <taxon>Mytilinae</taxon>
        <taxon>Mytilus</taxon>
    </lineage>
</organism>
<dbReference type="PROSITE" id="PS00107">
    <property type="entry name" value="PROTEIN_KINASE_ATP"/>
    <property type="match status" value="1"/>
</dbReference>
<dbReference type="OrthoDB" id="28230at2759"/>
<dbReference type="Gene3D" id="3.30.200.20">
    <property type="entry name" value="Phosphorylase Kinase, domain 1"/>
    <property type="match status" value="1"/>
</dbReference>
<feature type="domain" description="SH2" evidence="13">
    <location>
        <begin position="357"/>
        <end position="450"/>
    </location>
</feature>
<dbReference type="Gene3D" id="3.40.50.12690">
    <property type="match status" value="1"/>
</dbReference>
<feature type="binding site" evidence="10">
    <location>
        <position position="503"/>
    </location>
    <ligand>
        <name>ATP</name>
        <dbReference type="ChEBI" id="CHEBI:30616"/>
    </ligand>
</feature>
<dbReference type="PROSITE" id="PS50001">
    <property type="entry name" value="SH2"/>
    <property type="match status" value="1"/>
</dbReference>
<dbReference type="PROSITE" id="PS50011">
    <property type="entry name" value="PROTEIN_KINASE_DOM"/>
    <property type="match status" value="1"/>
</dbReference>
<dbReference type="PROSITE" id="PS00109">
    <property type="entry name" value="PROTEIN_KINASE_TYR"/>
    <property type="match status" value="1"/>
</dbReference>
<evidence type="ECO:0000256" key="2">
    <source>
        <dbReference type="ARBA" id="ARBA00022679"/>
    </source>
</evidence>
<evidence type="ECO:0000256" key="5">
    <source>
        <dbReference type="ARBA" id="ARBA00022840"/>
    </source>
</evidence>
<keyword evidence="5 10" id="KW-0067">ATP-binding</keyword>
<dbReference type="InterPro" id="IPR013830">
    <property type="entry name" value="SGNH_hydro"/>
</dbReference>
<evidence type="ECO:0000256" key="8">
    <source>
        <dbReference type="PROSITE-ProRule" id="PRU00191"/>
    </source>
</evidence>
<feature type="region of interest" description="Disordered" evidence="12">
    <location>
        <begin position="442"/>
        <end position="465"/>
    </location>
</feature>
<dbReference type="Pfam" id="PF00017">
    <property type="entry name" value="SH2"/>
    <property type="match status" value="1"/>
</dbReference>
<dbReference type="Gene3D" id="2.30.30.40">
    <property type="entry name" value="SH3 Domains"/>
    <property type="match status" value="1"/>
</dbReference>
<evidence type="ECO:0000256" key="10">
    <source>
        <dbReference type="PROSITE-ProRule" id="PRU10141"/>
    </source>
</evidence>
<evidence type="ECO:0000259" key="13">
    <source>
        <dbReference type="PROSITE" id="PS50001"/>
    </source>
</evidence>
<sequence>MVETIIKTIHSNKQDQSLPLSKTVNSSTQTVSVATQTEEQEKTLKTRHTSMHIEYRTVSTQIYKPIGSEEKRFDPPPHNVVDYQPKPKPPKPESSKTEFGPTDYSNDNTVPIPNRITGENNKTILIIGSSILKGIQPRGLQNTEVCTNRGANIDRLIDVLQKKDMSTYRTIIIHIGGNDLDNGDNLQSIRDNYEALLYLLNIKCHPHCKFVVSGFLPRKGFNMHNPNEMLKDLCEQFNIQFIDHTNMFYDKNYNLSYSLFHHDGIHLSKKGTSAFLRSVNMHVSILKHTDQSDRYCVHCGEPNHNSKSCRHGRKGEEYEVVDDTRDHWWLAQNKAGLQGYIPANYIKKKFDLEIFDWFCKSYSRERSEQVLRKEGREGCFLVRESSTPGMFTLSLYTSESDGTVKHYHIKKNTEGMFYIAEKHAFPSVQDLVHYHKHDSAGLSTRLRSPPAPEGGKTAPATAGFGHSKYEIDPTEIVIEQQLGAGCFGTVNQGKWKGKVVAVKMMKEGTMSEDSFIEEARTMTQLNHPNLVQLYELMPYGSLLTYLRRHKARLMPKTATLLDICSQVCNGMAYLEKRKFIHRDLAARNCLVGESMVVKVADFGLARYVLDDEYTSSQGTKFPVKWAPPEVLNFTRFSSKSDVWAFGVLMWETFTGGQMPYDKMKNVDVVDYVCQSRRRLEQPQSCPEKVYQVMMKCFNHDADGRPSFQDLLQTLGGLMERGNYPFIGPV</sequence>
<dbReference type="SMART" id="SM00219">
    <property type="entry name" value="TyrKc"/>
    <property type="match status" value="1"/>
</dbReference>
<feature type="domain" description="SH3" evidence="14">
    <location>
        <begin position="290"/>
        <end position="351"/>
    </location>
</feature>
<keyword evidence="4 11" id="KW-0418">Kinase</keyword>
<reference evidence="16" key="1">
    <citation type="submission" date="2021-03" db="EMBL/GenBank/DDBJ databases">
        <authorList>
            <person name="Bekaert M."/>
        </authorList>
    </citation>
    <scope>NUCLEOTIDE SEQUENCE</scope>
</reference>
<dbReference type="InterPro" id="IPR000980">
    <property type="entry name" value="SH2"/>
</dbReference>
<dbReference type="PRINTS" id="PR00401">
    <property type="entry name" value="SH2DOMAIN"/>
</dbReference>
<dbReference type="Proteomes" id="UP000683360">
    <property type="component" value="Unassembled WGS sequence"/>
</dbReference>
<evidence type="ECO:0000313" key="17">
    <source>
        <dbReference type="Proteomes" id="UP000683360"/>
    </source>
</evidence>
<name>A0A8S3UN54_MYTED</name>
<keyword evidence="17" id="KW-1185">Reference proteome</keyword>